<feature type="region of interest" description="Disordered" evidence="2">
    <location>
        <begin position="165"/>
        <end position="198"/>
    </location>
</feature>
<evidence type="ECO:0000259" key="3">
    <source>
        <dbReference type="Pfam" id="PF01648"/>
    </source>
</evidence>
<dbReference type="InterPro" id="IPR008278">
    <property type="entry name" value="4-PPantetheinyl_Trfase_dom"/>
</dbReference>
<comment type="caution">
    <text evidence="4">The sequence shown here is derived from an EMBL/GenBank/DDBJ whole genome shotgun (WGS) entry which is preliminary data.</text>
</comment>
<sequence length="239" mass="26841">MPPRPFPFPLGIGTDICNTRRIRHILLKDQNKITSPGEQTNTTSLHRFLRGFLSWREQQLFWKIFHNKPEHVYEDLPRAVRYLGGRWAAKEAVIKAVAHRRLNFQHIQILPSLSRTGPIYALILDKPASAYNRTVQQAEAQNKDTHHSGGDMDPTFQDVVDYNLGRRPKGRNGFSRSVSTESQDSSEDFIPGELQDDSVDGQVAKISVSHDGDYATAVCLAVEEPRQGDVGGEAAAREP</sequence>
<evidence type="ECO:0000313" key="5">
    <source>
        <dbReference type="Proteomes" id="UP001310890"/>
    </source>
</evidence>
<evidence type="ECO:0000256" key="2">
    <source>
        <dbReference type="SAM" id="MobiDB-lite"/>
    </source>
</evidence>
<feature type="compositionally biased region" description="Polar residues" evidence="2">
    <location>
        <begin position="174"/>
        <end position="183"/>
    </location>
</feature>
<evidence type="ECO:0000313" key="4">
    <source>
        <dbReference type="EMBL" id="KAK5105763.1"/>
    </source>
</evidence>
<accession>A0AAN7YAW6</accession>
<name>A0AAN7YAW6_9PEZI</name>
<dbReference type="Proteomes" id="UP001310890">
    <property type="component" value="Unassembled WGS sequence"/>
</dbReference>
<feature type="domain" description="4'-phosphopantetheinyl transferase" evidence="3">
    <location>
        <begin position="12"/>
        <end position="127"/>
    </location>
</feature>
<evidence type="ECO:0000256" key="1">
    <source>
        <dbReference type="ARBA" id="ARBA00022679"/>
    </source>
</evidence>
<dbReference type="GO" id="GO:0000287">
    <property type="term" value="F:magnesium ion binding"/>
    <property type="evidence" value="ECO:0007669"/>
    <property type="project" value="InterPro"/>
</dbReference>
<dbReference type="InterPro" id="IPR037143">
    <property type="entry name" value="4-PPantetheinyl_Trfase_dom_sf"/>
</dbReference>
<gene>
    <name evidence="4" type="ORF">LTR62_002163</name>
</gene>
<dbReference type="AlphaFoldDB" id="A0AAN7YAW6"/>
<dbReference type="Gene3D" id="3.90.470.20">
    <property type="entry name" value="4'-phosphopantetheinyl transferase domain"/>
    <property type="match status" value="1"/>
</dbReference>
<dbReference type="Pfam" id="PF01648">
    <property type="entry name" value="ACPS"/>
    <property type="match status" value="1"/>
</dbReference>
<reference evidence="4" key="1">
    <citation type="submission" date="2023-08" db="EMBL/GenBank/DDBJ databases">
        <title>Black Yeasts Isolated from many extreme environments.</title>
        <authorList>
            <person name="Coleine C."/>
            <person name="Stajich J.E."/>
            <person name="Selbmann L."/>
        </authorList>
    </citation>
    <scope>NUCLEOTIDE SEQUENCE</scope>
    <source>
        <strain evidence="4">CCFEE 5401</strain>
    </source>
</reference>
<dbReference type="EMBL" id="JAVRRL010000156">
    <property type="protein sequence ID" value="KAK5105763.1"/>
    <property type="molecule type" value="Genomic_DNA"/>
</dbReference>
<dbReference type="SUPFAM" id="SSF56214">
    <property type="entry name" value="4'-phosphopantetheinyl transferase"/>
    <property type="match status" value="1"/>
</dbReference>
<protein>
    <recommendedName>
        <fullName evidence="3">4'-phosphopantetheinyl transferase domain-containing protein</fullName>
    </recommendedName>
</protein>
<organism evidence="4 5">
    <name type="scientific">Meristemomyces frigidus</name>
    <dbReference type="NCBI Taxonomy" id="1508187"/>
    <lineage>
        <taxon>Eukaryota</taxon>
        <taxon>Fungi</taxon>
        <taxon>Dikarya</taxon>
        <taxon>Ascomycota</taxon>
        <taxon>Pezizomycotina</taxon>
        <taxon>Dothideomycetes</taxon>
        <taxon>Dothideomycetidae</taxon>
        <taxon>Mycosphaerellales</taxon>
        <taxon>Teratosphaeriaceae</taxon>
        <taxon>Meristemomyces</taxon>
    </lineage>
</organism>
<proteinExistence type="predicted"/>
<keyword evidence="1" id="KW-0808">Transferase</keyword>
<dbReference type="GO" id="GO:0008897">
    <property type="term" value="F:holo-[acyl-carrier-protein] synthase activity"/>
    <property type="evidence" value="ECO:0007669"/>
    <property type="project" value="InterPro"/>
</dbReference>